<dbReference type="GO" id="GO:0008999">
    <property type="term" value="F:protein-N-terminal-alanine acetyltransferase activity"/>
    <property type="evidence" value="ECO:0007669"/>
    <property type="project" value="TreeGrafter"/>
</dbReference>
<name>A0A5C3L521_COPMA</name>
<feature type="domain" description="N-acetyltransferase" evidence="2">
    <location>
        <begin position="64"/>
        <end position="208"/>
    </location>
</feature>
<dbReference type="GO" id="GO:1990189">
    <property type="term" value="F:protein N-terminal-serine acetyltransferase activity"/>
    <property type="evidence" value="ECO:0007669"/>
    <property type="project" value="TreeGrafter"/>
</dbReference>
<evidence type="ECO:0000313" key="4">
    <source>
        <dbReference type="Proteomes" id="UP000307440"/>
    </source>
</evidence>
<dbReference type="InterPro" id="IPR016181">
    <property type="entry name" value="Acyl_CoA_acyltransferase"/>
</dbReference>
<dbReference type="PANTHER" id="PTHR43441:SF5">
    <property type="entry name" value="FAMILY ACETYLTRANSFERASE, PUTATIVE-RELATED"/>
    <property type="match status" value="1"/>
</dbReference>
<reference evidence="3 4" key="1">
    <citation type="journal article" date="2019" name="Nat. Ecol. Evol.">
        <title>Megaphylogeny resolves global patterns of mushroom evolution.</title>
        <authorList>
            <person name="Varga T."/>
            <person name="Krizsan K."/>
            <person name="Foldi C."/>
            <person name="Dima B."/>
            <person name="Sanchez-Garcia M."/>
            <person name="Sanchez-Ramirez S."/>
            <person name="Szollosi G.J."/>
            <person name="Szarkandi J.G."/>
            <person name="Papp V."/>
            <person name="Albert L."/>
            <person name="Andreopoulos W."/>
            <person name="Angelini C."/>
            <person name="Antonin V."/>
            <person name="Barry K.W."/>
            <person name="Bougher N.L."/>
            <person name="Buchanan P."/>
            <person name="Buyck B."/>
            <person name="Bense V."/>
            <person name="Catcheside P."/>
            <person name="Chovatia M."/>
            <person name="Cooper J."/>
            <person name="Damon W."/>
            <person name="Desjardin D."/>
            <person name="Finy P."/>
            <person name="Geml J."/>
            <person name="Haridas S."/>
            <person name="Hughes K."/>
            <person name="Justo A."/>
            <person name="Karasinski D."/>
            <person name="Kautmanova I."/>
            <person name="Kiss B."/>
            <person name="Kocsube S."/>
            <person name="Kotiranta H."/>
            <person name="LaButti K.M."/>
            <person name="Lechner B.E."/>
            <person name="Liimatainen K."/>
            <person name="Lipzen A."/>
            <person name="Lukacs Z."/>
            <person name="Mihaltcheva S."/>
            <person name="Morgado L.N."/>
            <person name="Niskanen T."/>
            <person name="Noordeloos M.E."/>
            <person name="Ohm R.A."/>
            <person name="Ortiz-Santana B."/>
            <person name="Ovrebo C."/>
            <person name="Racz N."/>
            <person name="Riley R."/>
            <person name="Savchenko A."/>
            <person name="Shiryaev A."/>
            <person name="Soop K."/>
            <person name="Spirin V."/>
            <person name="Szebenyi C."/>
            <person name="Tomsovsky M."/>
            <person name="Tulloss R.E."/>
            <person name="Uehling J."/>
            <person name="Grigoriev I.V."/>
            <person name="Vagvolgyi C."/>
            <person name="Papp T."/>
            <person name="Martin F.M."/>
            <person name="Miettinen O."/>
            <person name="Hibbett D.S."/>
            <person name="Nagy L.G."/>
        </authorList>
    </citation>
    <scope>NUCLEOTIDE SEQUENCE [LARGE SCALE GENOMIC DNA]</scope>
    <source>
        <strain evidence="3 4">CBS 121175</strain>
    </source>
</reference>
<dbReference type="InterPro" id="IPR000182">
    <property type="entry name" value="GNAT_dom"/>
</dbReference>
<proteinExistence type="predicted"/>
<feature type="region of interest" description="Disordered" evidence="1">
    <location>
        <begin position="203"/>
        <end position="222"/>
    </location>
</feature>
<sequence length="249" mass="28014">MTFINSYKTPEIVPITETTEPYDINFNSPLPPKFETDRVRLIPFIPSKHARAFHTAYTQTPEIEKYLPIAWSEYPQFLTDLHHFITSDPSSILFAIIDKSKEHDENLHESLAGVIGYLHNSPQNLSTEIGPVIVFPAWQRTFLSSHAIGLMLKHALNLPSQGGLGFRRVAWTANPNNKGSIRAAERMGLSVEGTLRWTWVLPAGRDGGKPPVDGKRGSGEGRDSTLLSVCWDDWENGVRDLVEQQINRK</sequence>
<accession>A0A5C3L521</accession>
<organism evidence="3 4">
    <name type="scientific">Coprinopsis marcescibilis</name>
    <name type="common">Agaric fungus</name>
    <name type="synonym">Psathyrella marcescibilis</name>
    <dbReference type="NCBI Taxonomy" id="230819"/>
    <lineage>
        <taxon>Eukaryota</taxon>
        <taxon>Fungi</taxon>
        <taxon>Dikarya</taxon>
        <taxon>Basidiomycota</taxon>
        <taxon>Agaricomycotina</taxon>
        <taxon>Agaricomycetes</taxon>
        <taxon>Agaricomycetidae</taxon>
        <taxon>Agaricales</taxon>
        <taxon>Agaricineae</taxon>
        <taxon>Psathyrellaceae</taxon>
        <taxon>Coprinopsis</taxon>
    </lineage>
</organism>
<dbReference type="PANTHER" id="PTHR43441">
    <property type="entry name" value="RIBOSOMAL-PROTEIN-SERINE ACETYLTRANSFERASE"/>
    <property type="match status" value="1"/>
</dbReference>
<evidence type="ECO:0000256" key="1">
    <source>
        <dbReference type="SAM" id="MobiDB-lite"/>
    </source>
</evidence>
<feature type="compositionally biased region" description="Basic and acidic residues" evidence="1">
    <location>
        <begin position="206"/>
        <end position="222"/>
    </location>
</feature>
<dbReference type="InterPro" id="IPR051908">
    <property type="entry name" value="Ribosomal_N-acetyltransferase"/>
</dbReference>
<dbReference type="SUPFAM" id="SSF55729">
    <property type="entry name" value="Acyl-CoA N-acyltransferases (Nat)"/>
    <property type="match status" value="1"/>
</dbReference>
<dbReference type="Pfam" id="PF13302">
    <property type="entry name" value="Acetyltransf_3"/>
    <property type="match status" value="1"/>
</dbReference>
<keyword evidence="3" id="KW-0808">Transferase</keyword>
<protein>
    <submittedName>
        <fullName evidence="3">Acyl-CoA N-acyltransferase</fullName>
    </submittedName>
</protein>
<dbReference type="PROSITE" id="PS51186">
    <property type="entry name" value="GNAT"/>
    <property type="match status" value="1"/>
</dbReference>
<evidence type="ECO:0000259" key="2">
    <source>
        <dbReference type="PROSITE" id="PS51186"/>
    </source>
</evidence>
<gene>
    <name evidence="3" type="ORF">FA15DRAFT_692000</name>
</gene>
<dbReference type="Proteomes" id="UP000307440">
    <property type="component" value="Unassembled WGS sequence"/>
</dbReference>
<keyword evidence="3" id="KW-0012">Acyltransferase</keyword>
<dbReference type="EMBL" id="ML210158">
    <property type="protein sequence ID" value="TFK28124.1"/>
    <property type="molecule type" value="Genomic_DNA"/>
</dbReference>
<dbReference type="AlphaFoldDB" id="A0A5C3L521"/>
<keyword evidence="4" id="KW-1185">Reference proteome</keyword>
<dbReference type="OrthoDB" id="41238at2759"/>
<evidence type="ECO:0000313" key="3">
    <source>
        <dbReference type="EMBL" id="TFK28124.1"/>
    </source>
</evidence>
<dbReference type="Gene3D" id="3.40.630.30">
    <property type="match status" value="1"/>
</dbReference>